<dbReference type="CDD" id="cd01635">
    <property type="entry name" value="Glycosyltransferase_GTB-type"/>
    <property type="match status" value="1"/>
</dbReference>
<evidence type="ECO:0000259" key="2">
    <source>
        <dbReference type="Pfam" id="PF00534"/>
    </source>
</evidence>
<comment type="caution">
    <text evidence="3">The sequence shown here is derived from an EMBL/GenBank/DDBJ whole genome shotgun (WGS) entry which is preliminary data.</text>
</comment>
<dbReference type="InterPro" id="IPR051862">
    <property type="entry name" value="GT-like_domain_containing_1"/>
</dbReference>
<keyword evidence="1" id="KW-0328">Glycosyltransferase</keyword>
<sequence length="231" mass="26794">MPDNRPQELDQIIRPKCRVVHFPLMEPEIGTAEYKDVWLQSDTCNRTAEAANHTNILLDKTLDAKDEKLDQPVDSTVSRPLHIVWAHRWEHDKGPELFFRTLYQLAEQGLDFKVSVLGETFSEAPGIFEEACRRIHDHILHWGYQESRKVYISILKAADVAVSTAEHEFFGVSMLEAVQYGCYPLCPNKLVYPEIFPSEYLYSTPQQLSKKLRYFCRNPRHVRSHNVAVSH</sequence>
<dbReference type="Proteomes" id="UP001159428">
    <property type="component" value="Unassembled WGS sequence"/>
</dbReference>
<dbReference type="PANTHER" id="PTHR13615:SF3">
    <property type="entry name" value="GLYCOSYLTRANSFERASE-LIKE DOMAIN-CONTAINING PROTEIN 1"/>
    <property type="match status" value="1"/>
</dbReference>
<accession>A0AAU9XGQ0</accession>
<protein>
    <recommendedName>
        <fullName evidence="2">Glycosyl transferase family 1 domain-containing protein</fullName>
    </recommendedName>
</protein>
<evidence type="ECO:0000256" key="1">
    <source>
        <dbReference type="ARBA" id="ARBA00022676"/>
    </source>
</evidence>
<keyword evidence="1" id="KW-0808">Transferase</keyword>
<dbReference type="EMBL" id="CALNXJ010000043">
    <property type="protein sequence ID" value="CAH3147411.1"/>
    <property type="molecule type" value="Genomic_DNA"/>
</dbReference>
<dbReference type="PANTHER" id="PTHR13615">
    <property type="entry name" value="GLYCOSYLTRANSFERASE-LIKE 1"/>
    <property type="match status" value="1"/>
</dbReference>
<dbReference type="SUPFAM" id="SSF53756">
    <property type="entry name" value="UDP-Glycosyltransferase/glycogen phosphorylase"/>
    <property type="match status" value="1"/>
</dbReference>
<evidence type="ECO:0000313" key="4">
    <source>
        <dbReference type="Proteomes" id="UP001159428"/>
    </source>
</evidence>
<name>A0AAU9XGQ0_9CNID</name>
<dbReference type="Gene3D" id="3.40.50.2000">
    <property type="entry name" value="Glycogen Phosphorylase B"/>
    <property type="match status" value="1"/>
</dbReference>
<proteinExistence type="predicted"/>
<dbReference type="GO" id="GO:0016757">
    <property type="term" value="F:glycosyltransferase activity"/>
    <property type="evidence" value="ECO:0007669"/>
    <property type="project" value="UniProtKB-KW"/>
</dbReference>
<dbReference type="InterPro" id="IPR001296">
    <property type="entry name" value="Glyco_trans_1"/>
</dbReference>
<gene>
    <name evidence="3" type="ORF">PMEA_00023381</name>
</gene>
<evidence type="ECO:0000313" key="3">
    <source>
        <dbReference type="EMBL" id="CAH3147411.1"/>
    </source>
</evidence>
<feature type="domain" description="Glycosyl transferase family 1" evidence="2">
    <location>
        <begin position="82"/>
        <end position="219"/>
    </location>
</feature>
<reference evidence="3 4" key="1">
    <citation type="submission" date="2022-05" db="EMBL/GenBank/DDBJ databases">
        <authorList>
            <consortium name="Genoscope - CEA"/>
            <person name="William W."/>
        </authorList>
    </citation>
    <scope>NUCLEOTIDE SEQUENCE [LARGE SCALE GENOMIC DNA]</scope>
</reference>
<dbReference type="Pfam" id="PF00534">
    <property type="entry name" value="Glycos_transf_1"/>
    <property type="match status" value="1"/>
</dbReference>
<dbReference type="AlphaFoldDB" id="A0AAU9XGQ0"/>
<keyword evidence="4" id="KW-1185">Reference proteome</keyword>
<organism evidence="3 4">
    <name type="scientific">Pocillopora meandrina</name>
    <dbReference type="NCBI Taxonomy" id="46732"/>
    <lineage>
        <taxon>Eukaryota</taxon>
        <taxon>Metazoa</taxon>
        <taxon>Cnidaria</taxon>
        <taxon>Anthozoa</taxon>
        <taxon>Hexacorallia</taxon>
        <taxon>Scleractinia</taxon>
        <taxon>Astrocoeniina</taxon>
        <taxon>Pocilloporidae</taxon>
        <taxon>Pocillopora</taxon>
    </lineage>
</organism>